<dbReference type="EMBL" id="LVYV01000011">
    <property type="protein sequence ID" value="KZD23438.1"/>
    <property type="molecule type" value="Genomic_DNA"/>
</dbReference>
<gene>
    <name evidence="2" type="ORF">A4A58_27325</name>
</gene>
<keyword evidence="1" id="KW-0472">Membrane</keyword>
<organism evidence="2 3">
    <name type="scientific">Tardiphaga robiniae</name>
    <dbReference type="NCBI Taxonomy" id="943830"/>
    <lineage>
        <taxon>Bacteria</taxon>
        <taxon>Pseudomonadati</taxon>
        <taxon>Pseudomonadota</taxon>
        <taxon>Alphaproteobacteria</taxon>
        <taxon>Hyphomicrobiales</taxon>
        <taxon>Nitrobacteraceae</taxon>
        <taxon>Tardiphaga</taxon>
    </lineage>
</organism>
<protein>
    <recommendedName>
        <fullName evidence="4">DUF2214 domain-containing protein</fullName>
    </recommendedName>
</protein>
<keyword evidence="1" id="KW-1133">Transmembrane helix</keyword>
<comment type="caution">
    <text evidence="2">The sequence shown here is derived from an EMBL/GenBank/DDBJ whole genome shotgun (WGS) entry which is preliminary data.</text>
</comment>
<accession>A0A163ZG66</accession>
<dbReference type="Proteomes" id="UP000076574">
    <property type="component" value="Unassembled WGS sequence"/>
</dbReference>
<keyword evidence="1" id="KW-0812">Transmembrane</keyword>
<feature type="transmembrane region" description="Helical" evidence="1">
    <location>
        <begin position="102"/>
        <end position="122"/>
    </location>
</feature>
<feature type="transmembrane region" description="Helical" evidence="1">
    <location>
        <begin position="72"/>
        <end position="90"/>
    </location>
</feature>
<sequence>MTEGAPAIFMAMEASAIGAAIRQSRWLYMSANIGHIVALMFFAGAIAVMDVRLAGGLAATAPGPLLRRARRFAIAGFLGLVLTGGILFTAEASHVVLNRVFQIKAALIALGLLNVVWVEAIIMPKIAALPPLSPMPAGARQGALASIAIWFAVAICGRAIAYF</sequence>
<dbReference type="RefSeq" id="WP_068732592.1">
    <property type="nucleotide sequence ID" value="NZ_LVYV01000011.1"/>
</dbReference>
<evidence type="ECO:0008006" key="4">
    <source>
        <dbReference type="Google" id="ProtNLM"/>
    </source>
</evidence>
<feature type="transmembrane region" description="Helical" evidence="1">
    <location>
        <begin position="143"/>
        <end position="161"/>
    </location>
</feature>
<evidence type="ECO:0000256" key="1">
    <source>
        <dbReference type="SAM" id="Phobius"/>
    </source>
</evidence>
<keyword evidence="3" id="KW-1185">Reference proteome</keyword>
<proteinExistence type="predicted"/>
<dbReference type="AlphaFoldDB" id="A0A163ZG66"/>
<evidence type="ECO:0000313" key="2">
    <source>
        <dbReference type="EMBL" id="KZD23438.1"/>
    </source>
</evidence>
<evidence type="ECO:0000313" key="3">
    <source>
        <dbReference type="Proteomes" id="UP000076574"/>
    </source>
</evidence>
<dbReference type="OrthoDB" id="8160265at2"/>
<feature type="transmembrane region" description="Helical" evidence="1">
    <location>
        <begin position="33"/>
        <end position="51"/>
    </location>
</feature>
<name>A0A163ZG66_9BRAD</name>
<reference evidence="2 3" key="1">
    <citation type="submission" date="2016-03" db="EMBL/GenBank/DDBJ databases">
        <title>Microsymbionts genomes from the relict species Vavilovia formosa (Stev.) Fed.</title>
        <authorList>
            <person name="Kopat V."/>
            <person name="Chirak E."/>
            <person name="Kimeklis A."/>
            <person name="Andronov E."/>
        </authorList>
    </citation>
    <scope>NUCLEOTIDE SEQUENCE [LARGE SCALE GENOMIC DNA]</scope>
    <source>
        <strain evidence="2 3">Vaf07</strain>
    </source>
</reference>